<evidence type="ECO:0008006" key="5">
    <source>
        <dbReference type="Google" id="ProtNLM"/>
    </source>
</evidence>
<dbReference type="SUPFAM" id="SSF48208">
    <property type="entry name" value="Six-hairpin glycosidases"/>
    <property type="match status" value="1"/>
</dbReference>
<evidence type="ECO:0000313" key="3">
    <source>
        <dbReference type="EMBL" id="MBB2901060.1"/>
    </source>
</evidence>
<dbReference type="PANTHER" id="PTHR31616">
    <property type="entry name" value="TREHALASE"/>
    <property type="match status" value="1"/>
</dbReference>
<dbReference type="GO" id="GO:0015927">
    <property type="term" value="F:trehalase activity"/>
    <property type="evidence" value="ECO:0007669"/>
    <property type="project" value="TreeGrafter"/>
</dbReference>
<dbReference type="AlphaFoldDB" id="A0A7W4TLL3"/>
<evidence type="ECO:0000259" key="2">
    <source>
        <dbReference type="Pfam" id="PF19291"/>
    </source>
</evidence>
<dbReference type="Pfam" id="PF00723">
    <property type="entry name" value="Glyco_hydro_15"/>
    <property type="match status" value="1"/>
</dbReference>
<evidence type="ECO:0000313" key="4">
    <source>
        <dbReference type="Proteomes" id="UP000533269"/>
    </source>
</evidence>
<dbReference type="EMBL" id="JACHVY010000001">
    <property type="protein sequence ID" value="MBB2901060.1"/>
    <property type="molecule type" value="Genomic_DNA"/>
</dbReference>
<accession>A0A7W4TLL3</accession>
<gene>
    <name evidence="3" type="ORF">FHR75_001848</name>
</gene>
<dbReference type="InterPro" id="IPR011613">
    <property type="entry name" value="GH15-like"/>
</dbReference>
<comment type="caution">
    <text evidence="3">The sequence shown here is derived from an EMBL/GenBank/DDBJ whole genome shotgun (WGS) entry which is preliminary data.</text>
</comment>
<protein>
    <recommendedName>
        <fullName evidence="5">Glycoside hydrolase 15-related</fullName>
    </recommendedName>
</protein>
<feature type="domain" description="Trehalase-like N-terminal" evidence="2">
    <location>
        <begin position="18"/>
        <end position="146"/>
    </location>
</feature>
<dbReference type="Gene3D" id="1.50.10.10">
    <property type="match status" value="1"/>
</dbReference>
<dbReference type="PANTHER" id="PTHR31616:SF10">
    <property type="entry name" value="TREHALASE"/>
    <property type="match status" value="1"/>
</dbReference>
<feature type="domain" description="GH15-like" evidence="1">
    <location>
        <begin position="243"/>
        <end position="576"/>
    </location>
</feature>
<sequence>MRAADLAARFPPHVLRDYALIADGARGAVVGPRGDIGWMCAPRWHDDAVFANLLGGRGMFAVTPSHPYTWGGHYEPSTLVFRHHWTSRGDGTIDCRDAMAMPSDPECAVLLREISAVEGDGEVDVLLDLRAAFGTKALRGLHRDDDGRWSARTGDLHVRLTGLGGARAEAGVLSAHLRVPAGESHHLVLEVGTRLPDAPPDPAHAWASTVHTWRSAVPEVSNSVAPSEAQHSFAVIRGLTSDDGGMVAAATMSLPEHADHGRSYDYRYAWIRDQCYAGLALAECGGPHPLYETLVGFVVRRVLQDGPGLVPAYTVLGDPVPEERSTGLPGYPGGWDIAGNHVRGQFQLDAFGVVLQLLASAAALDVLDADGWRAVEVAVSAIERRWETPDAGIWEIEDDWWAHSRLECVAGLKCIAQVSGPGEAARCAALADTILARTSRECLHPLEGRWQRSPGQPGVDAALLRPALHGAVAIEDPRTRATLAAVRRDLVEDHYVYRYSPDSMPLGTTEGAFLLCGFVLAEALHADGQEVEAFRFFERNRAACGPAALLSEEWDVRERQLRGNLPQAFVHAALLSSSIRLAR</sequence>
<dbReference type="InterPro" id="IPR045582">
    <property type="entry name" value="Trehalase-like_N"/>
</dbReference>
<dbReference type="InterPro" id="IPR008928">
    <property type="entry name" value="6-hairpin_glycosidase_sf"/>
</dbReference>
<name>A0A7W4TLL3_KINRA</name>
<reference evidence="3 4" key="1">
    <citation type="submission" date="2020-08" db="EMBL/GenBank/DDBJ databases">
        <title>The Agave Microbiome: Exploring the role of microbial communities in plant adaptations to desert environments.</title>
        <authorList>
            <person name="Partida-Martinez L.P."/>
        </authorList>
    </citation>
    <scope>NUCLEOTIDE SEQUENCE [LARGE SCALE GENOMIC DNA]</scope>
    <source>
        <strain evidence="3 4">AS2.23</strain>
    </source>
</reference>
<dbReference type="Proteomes" id="UP000533269">
    <property type="component" value="Unassembled WGS sequence"/>
</dbReference>
<organism evidence="3 4">
    <name type="scientific">Kineococcus radiotolerans</name>
    <dbReference type="NCBI Taxonomy" id="131568"/>
    <lineage>
        <taxon>Bacteria</taxon>
        <taxon>Bacillati</taxon>
        <taxon>Actinomycetota</taxon>
        <taxon>Actinomycetes</taxon>
        <taxon>Kineosporiales</taxon>
        <taxon>Kineosporiaceae</taxon>
        <taxon>Kineococcus</taxon>
    </lineage>
</organism>
<evidence type="ECO:0000259" key="1">
    <source>
        <dbReference type="Pfam" id="PF00723"/>
    </source>
</evidence>
<reference evidence="3 4" key="2">
    <citation type="submission" date="2020-08" db="EMBL/GenBank/DDBJ databases">
        <authorList>
            <person name="Partida-Martinez L."/>
            <person name="Huntemann M."/>
            <person name="Clum A."/>
            <person name="Wang J."/>
            <person name="Palaniappan K."/>
            <person name="Ritter S."/>
            <person name="Chen I.-M."/>
            <person name="Stamatis D."/>
            <person name="Reddy T."/>
            <person name="O'Malley R."/>
            <person name="Daum C."/>
            <person name="Shapiro N."/>
            <person name="Ivanova N."/>
            <person name="Kyrpides N."/>
            <person name="Woyke T."/>
        </authorList>
    </citation>
    <scope>NUCLEOTIDE SEQUENCE [LARGE SCALE GENOMIC DNA]</scope>
    <source>
        <strain evidence="3 4">AS2.23</strain>
    </source>
</reference>
<proteinExistence type="predicted"/>
<dbReference type="GO" id="GO:0005993">
    <property type="term" value="P:trehalose catabolic process"/>
    <property type="evidence" value="ECO:0007669"/>
    <property type="project" value="TreeGrafter"/>
</dbReference>
<dbReference type="InterPro" id="IPR012341">
    <property type="entry name" value="6hp_glycosidase-like_sf"/>
</dbReference>
<dbReference type="RefSeq" id="WP_183391060.1">
    <property type="nucleotide sequence ID" value="NZ_JACHVY010000001.1"/>
</dbReference>
<dbReference type="Pfam" id="PF19291">
    <property type="entry name" value="TREH_N"/>
    <property type="match status" value="1"/>
</dbReference>